<feature type="chain" id="PRO_5023085879" evidence="1">
    <location>
        <begin position="21"/>
        <end position="193"/>
    </location>
</feature>
<protein>
    <submittedName>
        <fullName evidence="2">Uncharacterized protein</fullName>
    </submittedName>
</protein>
<organism evidence="2 3">
    <name type="scientific">Phaeodactylibacter luteus</name>
    <dbReference type="NCBI Taxonomy" id="1564516"/>
    <lineage>
        <taxon>Bacteria</taxon>
        <taxon>Pseudomonadati</taxon>
        <taxon>Bacteroidota</taxon>
        <taxon>Saprospiria</taxon>
        <taxon>Saprospirales</taxon>
        <taxon>Haliscomenobacteraceae</taxon>
        <taxon>Phaeodactylibacter</taxon>
    </lineage>
</organism>
<accession>A0A5C6RHA0</accession>
<dbReference type="AlphaFoldDB" id="A0A5C6RHA0"/>
<evidence type="ECO:0000313" key="3">
    <source>
        <dbReference type="Proteomes" id="UP000321580"/>
    </source>
</evidence>
<evidence type="ECO:0000313" key="2">
    <source>
        <dbReference type="EMBL" id="TXB61701.1"/>
    </source>
</evidence>
<reference evidence="2 3" key="1">
    <citation type="submission" date="2019-08" db="EMBL/GenBank/DDBJ databases">
        <title>Genome of Phaeodactylibacter luteus.</title>
        <authorList>
            <person name="Bowman J.P."/>
        </authorList>
    </citation>
    <scope>NUCLEOTIDE SEQUENCE [LARGE SCALE GENOMIC DNA]</scope>
    <source>
        <strain evidence="2 3">KCTC 42180</strain>
    </source>
</reference>
<dbReference type="Proteomes" id="UP000321580">
    <property type="component" value="Unassembled WGS sequence"/>
</dbReference>
<gene>
    <name evidence="2" type="ORF">FRY97_17815</name>
</gene>
<name>A0A5C6RHA0_9BACT</name>
<dbReference type="RefSeq" id="WP_147168925.1">
    <property type="nucleotide sequence ID" value="NZ_VOOR01000048.1"/>
</dbReference>
<proteinExistence type="predicted"/>
<evidence type="ECO:0000256" key="1">
    <source>
        <dbReference type="SAM" id="SignalP"/>
    </source>
</evidence>
<comment type="caution">
    <text evidence="2">The sequence shown here is derived from an EMBL/GenBank/DDBJ whole genome shotgun (WGS) entry which is preliminary data.</text>
</comment>
<keyword evidence="1" id="KW-0732">Signal</keyword>
<dbReference type="OrthoDB" id="9841281at2"/>
<keyword evidence="3" id="KW-1185">Reference proteome</keyword>
<dbReference type="EMBL" id="VOOR01000048">
    <property type="protein sequence ID" value="TXB61701.1"/>
    <property type="molecule type" value="Genomic_DNA"/>
</dbReference>
<feature type="signal peptide" evidence="1">
    <location>
        <begin position="1"/>
        <end position="20"/>
    </location>
</feature>
<sequence>MMQKPLLLLFGLFLAATLHAQQSAVAIRMAKKLNLCSEFVAKGVGFEDFPCDECQITYIPLKGAAEAPDLFFIEVQSAAHCGSGGCSGEVYALTKYGYRNQTGLFGYFERQIERPGQIPDLVYLHYDSGSHDFDQDGLGDRASIWMQYRWSEPQQKYLPYDLLRIETNGGSLPLAKLKQGLLKDWTQENLWTF</sequence>